<sequence length="256" mass="27463">MGAGLFLLAFGTSLSPFTTASHGPCWTRPVMATWTSVSALFDRVWARAARPVPSLSRSRAPARAWLVTWTDGPVVIHVALVMARLRVLPVPVVPVLTVPPRGRHIPGVGGGMHLATHLSRLPTSHTVNRAKGTYLCLWIVDNTLDGSARAGGNSRCIRANRYPSSSGGSSSNLRPRTPGDTLVVARGAAVVVMGNWRRWWWQRWRVEIIPSLIYATVARADTVESSVLLGHRNALHGVLAQAWGGDGGGKPTPTPG</sequence>
<evidence type="ECO:0008006" key="5">
    <source>
        <dbReference type="Google" id="ProtNLM"/>
    </source>
</evidence>
<dbReference type="GeneID" id="3504657"/>
<gene>
    <name evidence="3" type="ORF">AFUA_8G06790</name>
</gene>
<keyword evidence="4" id="KW-1185">Reference proteome</keyword>
<dbReference type="InParanoid" id="Q4WBU4"/>
<evidence type="ECO:0000256" key="1">
    <source>
        <dbReference type="SAM" id="MobiDB-lite"/>
    </source>
</evidence>
<accession>Q4WBU4</accession>
<dbReference type="EMBL" id="AAHF01000013">
    <property type="protein sequence ID" value="EAL85440.1"/>
    <property type="molecule type" value="Genomic_DNA"/>
</dbReference>
<dbReference type="RefSeq" id="XP_747478.1">
    <property type="nucleotide sequence ID" value="XM_742385.1"/>
</dbReference>
<comment type="caution">
    <text evidence="3">The sequence shown here is derived from an EMBL/GenBank/DDBJ whole genome shotgun (WGS) entry which is preliminary data.</text>
</comment>
<keyword evidence="2" id="KW-0732">Signal</keyword>
<dbReference type="Proteomes" id="UP000002530">
    <property type="component" value="Unassembled WGS sequence"/>
</dbReference>
<evidence type="ECO:0000313" key="3">
    <source>
        <dbReference type="EMBL" id="EAL85440.1"/>
    </source>
</evidence>
<feature type="region of interest" description="Disordered" evidence="1">
    <location>
        <begin position="159"/>
        <end position="178"/>
    </location>
</feature>
<reference evidence="3 4" key="1">
    <citation type="journal article" date="2005" name="Nature">
        <title>Genomic sequence of the pathogenic and allergenic filamentous fungus Aspergillus fumigatus.</title>
        <authorList>
            <person name="Nierman W.C."/>
            <person name="Pain A."/>
            <person name="Anderson M.J."/>
            <person name="Wortman J.R."/>
            <person name="Kim H.S."/>
            <person name="Arroyo J."/>
            <person name="Berriman M."/>
            <person name="Abe K."/>
            <person name="Archer D.B."/>
            <person name="Bermejo C."/>
            <person name="Bennett J."/>
            <person name="Bowyer P."/>
            <person name="Chen D."/>
            <person name="Collins M."/>
            <person name="Coulsen R."/>
            <person name="Davies R."/>
            <person name="Dyer P.S."/>
            <person name="Farman M."/>
            <person name="Fedorova N."/>
            <person name="Fedorova N."/>
            <person name="Feldblyum T.V."/>
            <person name="Fischer R."/>
            <person name="Fosker N."/>
            <person name="Fraser A."/>
            <person name="Garcia J.L."/>
            <person name="Garcia M.J."/>
            <person name="Goble A."/>
            <person name="Goldman G.H."/>
            <person name="Gomi K."/>
            <person name="Griffith-Jones S."/>
            <person name="Gwilliam R."/>
            <person name="Haas B."/>
            <person name="Haas H."/>
            <person name="Harris D."/>
            <person name="Horiuchi H."/>
            <person name="Huang J."/>
            <person name="Humphray S."/>
            <person name="Jimenez J."/>
            <person name="Keller N."/>
            <person name="Khouri H."/>
            <person name="Kitamoto K."/>
            <person name="Kobayashi T."/>
            <person name="Konzack S."/>
            <person name="Kulkarni R."/>
            <person name="Kumagai T."/>
            <person name="Lafon A."/>
            <person name="Latge J.P."/>
            <person name="Li W."/>
            <person name="Lord A."/>
            <person name="Lu C."/>
            <person name="Majoros W.H."/>
            <person name="May G.S."/>
            <person name="Miller B.L."/>
            <person name="Mohamoud Y."/>
            <person name="Molina M."/>
            <person name="Monod M."/>
            <person name="Mouyna I."/>
            <person name="Mulligan S."/>
            <person name="Murphy L."/>
            <person name="O'Neil S."/>
            <person name="Paulsen I."/>
            <person name="Penalva M.A."/>
            <person name="Pertea M."/>
            <person name="Price C."/>
            <person name="Pritchard B.L."/>
            <person name="Quail M.A."/>
            <person name="Rabbinowitsch E."/>
            <person name="Rawlins N."/>
            <person name="Rajandream M.A."/>
            <person name="Reichard U."/>
            <person name="Renauld H."/>
            <person name="Robson G.D."/>
            <person name="Rodriguez de Cordoba S."/>
            <person name="Rodriguez-Pena J.M."/>
            <person name="Ronning C.M."/>
            <person name="Rutter S."/>
            <person name="Salzberg S.L."/>
            <person name="Sanchez M."/>
            <person name="Sanchez-Ferrero J.C."/>
            <person name="Saunders D."/>
            <person name="Seeger K."/>
            <person name="Squares R."/>
            <person name="Squares S."/>
            <person name="Takeuchi M."/>
            <person name="Tekaia F."/>
            <person name="Turner G."/>
            <person name="Vazquez de Aldana C.R."/>
            <person name="Weidman J."/>
            <person name="White O."/>
            <person name="Woodward J."/>
            <person name="Yu J.H."/>
            <person name="Fraser C."/>
            <person name="Galagan J.E."/>
            <person name="Asai K."/>
            <person name="Machida M."/>
            <person name="Hall N."/>
            <person name="Barrell B."/>
            <person name="Denning D.W."/>
        </authorList>
    </citation>
    <scope>NUCLEOTIDE SEQUENCE [LARGE SCALE GENOMIC DNA]</scope>
    <source>
        <strain evidence="3 4">Af293</strain>
    </source>
</reference>
<dbReference type="AlphaFoldDB" id="Q4WBU4"/>
<protein>
    <recommendedName>
        <fullName evidence="5">Secreted protein</fullName>
    </recommendedName>
</protein>
<feature type="chain" id="PRO_5004246078" description="Secreted protein" evidence="2">
    <location>
        <begin position="21"/>
        <end position="256"/>
    </location>
</feature>
<dbReference type="KEGG" id="afm:AFUA_8G06790"/>
<organism evidence="3 4">
    <name type="scientific">Aspergillus fumigatus (strain ATCC MYA-4609 / CBS 101355 / FGSC A1100 / Af293)</name>
    <name type="common">Neosartorya fumigata</name>
    <dbReference type="NCBI Taxonomy" id="330879"/>
    <lineage>
        <taxon>Eukaryota</taxon>
        <taxon>Fungi</taxon>
        <taxon>Dikarya</taxon>
        <taxon>Ascomycota</taxon>
        <taxon>Pezizomycotina</taxon>
        <taxon>Eurotiomycetes</taxon>
        <taxon>Eurotiomycetidae</taxon>
        <taxon>Eurotiales</taxon>
        <taxon>Aspergillaceae</taxon>
        <taxon>Aspergillus</taxon>
        <taxon>Aspergillus subgen. Fumigati</taxon>
    </lineage>
</organism>
<dbReference type="HOGENOM" id="CLU_1085773_0_0_1"/>
<evidence type="ECO:0000256" key="2">
    <source>
        <dbReference type="SAM" id="SignalP"/>
    </source>
</evidence>
<name>Q4WBU4_ASPFU</name>
<dbReference type="VEuPathDB" id="FungiDB:Afu8g06790"/>
<evidence type="ECO:0000313" key="4">
    <source>
        <dbReference type="Proteomes" id="UP000002530"/>
    </source>
</evidence>
<proteinExistence type="predicted"/>
<feature type="signal peptide" evidence="2">
    <location>
        <begin position="1"/>
        <end position="20"/>
    </location>
</feature>